<sequence length="482" mass="55230">MIKIIGLGPGAPEALTIGAVKALEEGKNIYFRTEKHPTVNYLKGKIKDFKTYDNYYETSDSFDEVYNNIARDIIDKYSNENELIYAVPGHPLVAEKSVFNLIELCDEKGIKYEIVPAVSFIDAMMDVLKIDPIEGLKVIDAFDMKNQVLDKRIGTIITQVYNQLIASEVKLKLLDYYNDETEIYYVRAAGIVSEESIRKIPIYELDMQEDIDYLTSLYIPRDINNKKDFNDLIEIIDRLRGEDGCPWDMEQTHDSIKNELLEEAYEVVDSINNDDIDGMIEELGDVLLHVVFHASIGKDDGYFNISDVIQAICNKMIYRHPHVFGKDKVLSSGEVLDNWEEIKKEEKNFETITDEMKAIANALPSLVRAHKVQKKAAKVGFDWDDVEDAALKITEELKEVLDVYKSNNKEKIKDEVGDLIFACVNVARKLNINEEEAVNSTIQKFIRRFSFIEQAALKSKKNLSDMTLEEMDALWNEAKKNK</sequence>
<dbReference type="Pfam" id="PF00590">
    <property type="entry name" value="TP_methylase"/>
    <property type="match status" value="1"/>
</dbReference>
<gene>
    <name evidence="3" type="ORF">SDC9_81197</name>
</gene>
<dbReference type="CDD" id="cd11529">
    <property type="entry name" value="NTP-PPase_MazG_Cterm"/>
    <property type="match status" value="1"/>
</dbReference>
<name>A0A644Z3P1_9ZZZZ</name>
<dbReference type="GO" id="GO:0046061">
    <property type="term" value="P:dATP catabolic process"/>
    <property type="evidence" value="ECO:0007669"/>
    <property type="project" value="TreeGrafter"/>
</dbReference>
<dbReference type="GO" id="GO:0046047">
    <property type="term" value="P:TTP catabolic process"/>
    <property type="evidence" value="ECO:0007669"/>
    <property type="project" value="TreeGrafter"/>
</dbReference>
<dbReference type="InterPro" id="IPR035996">
    <property type="entry name" value="4pyrrol_Methylase_sf"/>
</dbReference>
<dbReference type="NCBIfam" id="NF007113">
    <property type="entry name" value="PRK09562.1"/>
    <property type="match status" value="1"/>
</dbReference>
<dbReference type="EMBL" id="VSSQ01007025">
    <property type="protein sequence ID" value="MPM34611.1"/>
    <property type="molecule type" value="Genomic_DNA"/>
</dbReference>
<dbReference type="InterPro" id="IPR048015">
    <property type="entry name" value="NTP-PPase_MazG-like_N"/>
</dbReference>
<dbReference type="CDD" id="cd11528">
    <property type="entry name" value="NTP-PPase_MazG_Nterm"/>
    <property type="match status" value="1"/>
</dbReference>
<dbReference type="PANTHER" id="PTHR30522">
    <property type="entry name" value="NUCLEOSIDE TRIPHOSPHATE PYROPHOSPHOHYDROLASE"/>
    <property type="match status" value="1"/>
</dbReference>
<dbReference type="PANTHER" id="PTHR30522:SF0">
    <property type="entry name" value="NUCLEOSIDE TRIPHOSPHATE PYROPHOSPHOHYDROLASE"/>
    <property type="match status" value="1"/>
</dbReference>
<dbReference type="GO" id="GO:0008168">
    <property type="term" value="F:methyltransferase activity"/>
    <property type="evidence" value="ECO:0007669"/>
    <property type="project" value="InterPro"/>
</dbReference>
<dbReference type="GO" id="GO:0047429">
    <property type="term" value="F:nucleoside triphosphate diphosphatase activity"/>
    <property type="evidence" value="ECO:0007669"/>
    <property type="project" value="InterPro"/>
</dbReference>
<dbReference type="AlphaFoldDB" id="A0A644Z3P1"/>
<accession>A0A644Z3P1</accession>
<feature type="domain" description="NTP pyrophosphohydrolase MazG-like" evidence="2">
    <location>
        <begin position="251"/>
        <end position="324"/>
    </location>
</feature>
<dbReference type="Gene3D" id="3.40.1010.10">
    <property type="entry name" value="Cobalt-precorrin-4 Transmethylase, Domain 1"/>
    <property type="match status" value="1"/>
</dbReference>
<comment type="caution">
    <text evidence="3">The sequence shown here is derived from an EMBL/GenBank/DDBJ whole genome shotgun (WGS) entry which is preliminary data.</text>
</comment>
<dbReference type="GO" id="GO:0046081">
    <property type="term" value="P:dUTP catabolic process"/>
    <property type="evidence" value="ECO:0007669"/>
    <property type="project" value="TreeGrafter"/>
</dbReference>
<dbReference type="InterPro" id="IPR000878">
    <property type="entry name" value="4pyrrol_Mease"/>
</dbReference>
<dbReference type="InterPro" id="IPR011551">
    <property type="entry name" value="NTP_PyrPHydrolase_MazG"/>
</dbReference>
<dbReference type="InterPro" id="IPR004518">
    <property type="entry name" value="MazG-like_dom"/>
</dbReference>
<dbReference type="SUPFAM" id="SSF101386">
    <property type="entry name" value="all-alpha NTP pyrophosphatases"/>
    <property type="match status" value="2"/>
</dbReference>
<dbReference type="CDD" id="cd11723">
    <property type="entry name" value="YabN_N_like"/>
    <property type="match status" value="1"/>
</dbReference>
<dbReference type="GO" id="GO:0006203">
    <property type="term" value="P:dGTP catabolic process"/>
    <property type="evidence" value="ECO:0007669"/>
    <property type="project" value="TreeGrafter"/>
</dbReference>
<dbReference type="PIRSF" id="PIRSF002845">
    <property type="entry name" value="Ttrprl_mtas_MazG"/>
    <property type="match status" value="1"/>
</dbReference>
<feature type="domain" description="Tetrapyrrole methylase" evidence="1">
    <location>
        <begin position="2"/>
        <end position="205"/>
    </location>
</feature>
<dbReference type="GO" id="GO:0046076">
    <property type="term" value="P:dTTP catabolic process"/>
    <property type="evidence" value="ECO:0007669"/>
    <property type="project" value="TreeGrafter"/>
</dbReference>
<dbReference type="GO" id="GO:0046052">
    <property type="term" value="P:UTP catabolic process"/>
    <property type="evidence" value="ECO:0007669"/>
    <property type="project" value="TreeGrafter"/>
</dbReference>
<dbReference type="InterPro" id="IPR048011">
    <property type="entry name" value="NTP-PPase_MazG-like_C"/>
</dbReference>
<dbReference type="GO" id="GO:0006950">
    <property type="term" value="P:response to stress"/>
    <property type="evidence" value="ECO:0007669"/>
    <property type="project" value="UniProtKB-ARBA"/>
</dbReference>
<evidence type="ECO:0008006" key="4">
    <source>
        <dbReference type="Google" id="ProtNLM"/>
    </source>
</evidence>
<dbReference type="Gene3D" id="1.10.287.1080">
    <property type="entry name" value="MazG-like"/>
    <property type="match status" value="2"/>
</dbReference>
<dbReference type="FunFam" id="1.10.287.1080:FF:000003">
    <property type="entry name" value="Nucleoside triphosphate pyrophosphohydrolase"/>
    <property type="match status" value="1"/>
</dbReference>
<reference evidence="3" key="1">
    <citation type="submission" date="2019-08" db="EMBL/GenBank/DDBJ databases">
        <authorList>
            <person name="Kucharzyk K."/>
            <person name="Murdoch R.W."/>
            <person name="Higgins S."/>
            <person name="Loffler F."/>
        </authorList>
    </citation>
    <scope>NUCLEOTIDE SEQUENCE</scope>
</reference>
<dbReference type="Pfam" id="PF03819">
    <property type="entry name" value="MazG"/>
    <property type="match status" value="2"/>
</dbReference>
<dbReference type="InterPro" id="IPR035013">
    <property type="entry name" value="YabN_N"/>
</dbReference>
<evidence type="ECO:0000259" key="2">
    <source>
        <dbReference type="Pfam" id="PF03819"/>
    </source>
</evidence>
<protein>
    <recommendedName>
        <fullName evidence="4">ATP diphosphatase</fullName>
    </recommendedName>
</protein>
<organism evidence="3">
    <name type="scientific">bioreactor metagenome</name>
    <dbReference type="NCBI Taxonomy" id="1076179"/>
    <lineage>
        <taxon>unclassified sequences</taxon>
        <taxon>metagenomes</taxon>
        <taxon>ecological metagenomes</taxon>
    </lineage>
</organism>
<dbReference type="InterPro" id="IPR014777">
    <property type="entry name" value="4pyrrole_Mease_sub1"/>
</dbReference>
<feature type="domain" description="NTP pyrophosphohydrolase MazG-like" evidence="2">
    <location>
        <begin position="391"/>
        <end position="448"/>
    </location>
</feature>
<dbReference type="NCBIfam" id="TIGR00444">
    <property type="entry name" value="mazG"/>
    <property type="match status" value="1"/>
</dbReference>
<evidence type="ECO:0000313" key="3">
    <source>
        <dbReference type="EMBL" id="MPM34611.1"/>
    </source>
</evidence>
<dbReference type="InterPro" id="IPR024180">
    <property type="entry name" value="Tetrapyrrole_Mease/MazG_pred"/>
</dbReference>
<proteinExistence type="predicted"/>
<dbReference type="FunFam" id="1.10.287.1080:FF:000001">
    <property type="entry name" value="Nucleoside triphosphate pyrophosphohydrolase"/>
    <property type="match status" value="1"/>
</dbReference>
<evidence type="ECO:0000259" key="1">
    <source>
        <dbReference type="Pfam" id="PF00590"/>
    </source>
</evidence>
<dbReference type="SUPFAM" id="SSF53790">
    <property type="entry name" value="Tetrapyrrole methylase"/>
    <property type="match status" value="1"/>
</dbReference>